<dbReference type="GO" id="GO:0005509">
    <property type="term" value="F:calcium ion binding"/>
    <property type="evidence" value="ECO:0007669"/>
    <property type="project" value="InterPro"/>
</dbReference>
<feature type="region of interest" description="Disordered" evidence="3">
    <location>
        <begin position="1"/>
        <end position="25"/>
    </location>
</feature>
<dbReference type="InterPro" id="IPR041690">
    <property type="entry name" value="Cadherin_5"/>
</dbReference>
<dbReference type="GO" id="GO:0005576">
    <property type="term" value="C:extracellular region"/>
    <property type="evidence" value="ECO:0007669"/>
    <property type="project" value="UniProtKB-SubCell"/>
</dbReference>
<comment type="caution">
    <text evidence="5">The sequence shown here is derived from an EMBL/GenBank/DDBJ whole genome shotgun (WGS) entry which is preliminary data.</text>
</comment>
<keyword evidence="6" id="KW-1185">Reference proteome</keyword>
<evidence type="ECO:0000256" key="2">
    <source>
        <dbReference type="ARBA" id="ARBA00022525"/>
    </source>
</evidence>
<dbReference type="PANTHER" id="PTHR38340">
    <property type="entry name" value="S-LAYER PROTEIN"/>
    <property type="match status" value="1"/>
</dbReference>
<dbReference type="Gene3D" id="2.150.10.10">
    <property type="entry name" value="Serralysin-like metalloprotease, C-terminal"/>
    <property type="match status" value="7"/>
</dbReference>
<feature type="region of interest" description="Disordered" evidence="3">
    <location>
        <begin position="644"/>
        <end position="664"/>
    </location>
</feature>
<dbReference type="PRINTS" id="PR00313">
    <property type="entry name" value="CABNDNGRPT"/>
</dbReference>
<evidence type="ECO:0000313" key="5">
    <source>
        <dbReference type="EMBL" id="GEP12551.1"/>
    </source>
</evidence>
<dbReference type="InterPro" id="IPR001343">
    <property type="entry name" value="Hemolysn_Ca-bd"/>
</dbReference>
<reference evidence="5 6" key="1">
    <citation type="submission" date="2019-07" db="EMBL/GenBank/DDBJ databases">
        <title>Whole genome shotgun sequence of Methylobacterium gnaphalii NBRC 107716.</title>
        <authorList>
            <person name="Hosoyama A."/>
            <person name="Uohara A."/>
            <person name="Ohji S."/>
            <person name="Ichikawa N."/>
        </authorList>
    </citation>
    <scope>NUCLEOTIDE SEQUENCE [LARGE SCALE GENOMIC DNA]</scope>
    <source>
        <strain evidence="5 6">NBRC 107716</strain>
    </source>
</reference>
<dbReference type="AlphaFoldDB" id="A0A512JRI6"/>
<dbReference type="InterPro" id="IPR011049">
    <property type="entry name" value="Serralysin-like_metalloprot_C"/>
</dbReference>
<comment type="subcellular location">
    <subcellularLocation>
        <location evidence="1">Secreted</location>
    </subcellularLocation>
</comment>
<feature type="domain" description="Cadherin-like" evidence="4">
    <location>
        <begin position="255"/>
        <end position="344"/>
    </location>
</feature>
<feature type="compositionally biased region" description="Basic and acidic residues" evidence="3">
    <location>
        <begin position="198"/>
        <end position="208"/>
    </location>
</feature>
<sequence length="1075" mass="107260">MIIETKGTKTDEASQNGAQKLAPQEVTKKSPAPYYLALVVGAVAAYLKSLFHTPVHADAEADSVESEGSVAPKLLILAPADVDAGETAAEPRLLGSSATVPQGEMPAAEYDASHLQAYTLQFARHDPQPNLNDFKASPIIPRPINDNGDRGPSGRGGGGGGGRSRDAKGDEGAGSENADDAADQPPAVVGGTDTLPAGDKDITPDGERPQGQYTTGTGGTGNRPEAGDDTGNGPGAVTPPPTSNDDGGGQTGRRNRAPTTSGAVRLADMAACALTPIALSDLLRNVEDPDGDSLSVRNVTASSGSLARDGDGWVYDADGLGPVTITYEVTDGELFVTQTAVFKVVASAPMIGTDGDDLLLGTLCADEIDGRGGNDIIDARASSDIINGGTGDDHIVGGAGDDVILGGDGNDVVFAGTGADRVSGGTGSDRIFGEEGDDILFGDAGDDLLDGGDGSDILVGGTGNDLLLGDMGDDQLDGSEGADVAFGGAGRDVVSGGIGDDHLEGGTGDDVLSDGQGRDAVMGQDGDDVLVAALDGEADRFDGGEGTDTLDLSGTTSGVTVDLIAGTSEATETGRDQLVSIEDVRGGSGGDTLSGNAASNAISGGAGVDRISGGAGDDVLHGHEGGDTILDGAGSDIVLGGDGDDVLTASSDGESDQFDGGAGKDTLDLSGATSGVMVDLTAGTASGQDIGADTVTSVEVVLGSSGNDTLLGSSAADTLLGGAGDDRLAGSGGDDRLDGGSGADALSDGAGSDLVLGGAGDDIFAAAQDGEVDCFDGGEGRDTLDFSATRSGISADLLIGVATGAETGRDLLHGLEALIGGTGDDTLFGSDVSNRLSGGDGDDIIAGRGGDDLLDGGLGCDALLDGAGCDILRAGAGDDRIVLALDGDDDHVDGGEGSDTLDLSSATKDLLVDLVGHVVSGTELGTDKVDCVERIVAGSGNDRFVIGDDNVVLTGGSGNDGYVFVPLTGMQEPTRSVEITDFSVGDYVDLLRWSLFDEGSGVVGNSLSEAMDRNDGAVSGIRYRAALFEERDVTVITADLDSNDTFETTLVLNGHHALLFIEKPAEISQPHTPIH</sequence>
<dbReference type="RefSeq" id="WP_147048905.1">
    <property type="nucleotide sequence ID" value="NZ_BJZV01000047.1"/>
</dbReference>
<dbReference type="Pfam" id="PF17892">
    <property type="entry name" value="Cadherin_5"/>
    <property type="match status" value="1"/>
</dbReference>
<evidence type="ECO:0000256" key="3">
    <source>
        <dbReference type="SAM" id="MobiDB-lite"/>
    </source>
</evidence>
<dbReference type="PANTHER" id="PTHR38340:SF1">
    <property type="entry name" value="S-LAYER PROTEIN"/>
    <property type="match status" value="1"/>
</dbReference>
<dbReference type="SUPFAM" id="SSF51120">
    <property type="entry name" value="beta-Roll"/>
    <property type="match status" value="6"/>
</dbReference>
<dbReference type="Pfam" id="PF00353">
    <property type="entry name" value="HemolysinCabind"/>
    <property type="match status" value="10"/>
</dbReference>
<evidence type="ECO:0000259" key="4">
    <source>
        <dbReference type="Pfam" id="PF17892"/>
    </source>
</evidence>
<keyword evidence="2" id="KW-0964">Secreted</keyword>
<dbReference type="PROSITE" id="PS00330">
    <property type="entry name" value="HEMOLYSIN_CALCIUM"/>
    <property type="match status" value="4"/>
</dbReference>
<protein>
    <recommendedName>
        <fullName evidence="4">Cadherin-like domain-containing protein</fullName>
    </recommendedName>
</protein>
<dbReference type="EMBL" id="BJZV01000047">
    <property type="protein sequence ID" value="GEP12551.1"/>
    <property type="molecule type" value="Genomic_DNA"/>
</dbReference>
<proteinExistence type="predicted"/>
<gene>
    <name evidence="5" type="ORF">MGN01_43960</name>
</gene>
<feature type="region of interest" description="Disordered" evidence="3">
    <location>
        <begin position="126"/>
        <end position="263"/>
    </location>
</feature>
<feature type="compositionally biased region" description="Basic and acidic residues" evidence="3">
    <location>
        <begin position="1"/>
        <end position="12"/>
    </location>
</feature>
<dbReference type="InterPro" id="IPR018511">
    <property type="entry name" value="Hemolysin-typ_Ca-bd_CS"/>
</dbReference>
<evidence type="ECO:0000313" key="6">
    <source>
        <dbReference type="Proteomes" id="UP000321750"/>
    </source>
</evidence>
<dbReference type="Proteomes" id="UP000321750">
    <property type="component" value="Unassembled WGS sequence"/>
</dbReference>
<evidence type="ECO:0000256" key="1">
    <source>
        <dbReference type="ARBA" id="ARBA00004613"/>
    </source>
</evidence>
<dbReference type="InterPro" id="IPR050557">
    <property type="entry name" value="RTX_toxin/Mannuronan_C5-epim"/>
</dbReference>
<dbReference type="OrthoDB" id="7738102at2"/>
<accession>A0A512JRI6</accession>
<organism evidence="5 6">
    <name type="scientific">Methylobacterium gnaphalii</name>
    <dbReference type="NCBI Taxonomy" id="1010610"/>
    <lineage>
        <taxon>Bacteria</taxon>
        <taxon>Pseudomonadati</taxon>
        <taxon>Pseudomonadota</taxon>
        <taxon>Alphaproteobacteria</taxon>
        <taxon>Hyphomicrobiales</taxon>
        <taxon>Methylobacteriaceae</taxon>
        <taxon>Methylobacterium</taxon>
    </lineage>
</organism>
<feature type="compositionally biased region" description="Gly residues" evidence="3">
    <location>
        <begin position="151"/>
        <end position="162"/>
    </location>
</feature>
<name>A0A512JRI6_9HYPH</name>